<keyword evidence="3" id="KW-0808">Transferase</keyword>
<sequence>MWTDVLDLNEFYSTTLGQMTGRLLRARLREVWPNVRGETVLGLGYAAPFLRPFMDEAERVMAFMPAQQGVVRWPREGRNHTALVDELDLPLADRSVDRVLLVHAVECTEQVRPMLREIWRVMADGGKLITVAPTRTGLWSQFDRSPFYQGHPYSTGQLAALLRANMFAPMRQARALYMPPTHSRLALRMAPAVERFGQRWLGRFAGVSVIEAGKQLYAGIAERHTPELAVVRPKLRIASSRDSGQLPGAARNAHNKDGEAPAS</sequence>
<dbReference type="OrthoDB" id="9800231at2"/>
<feature type="domain" description="Methyltransferase type 11" evidence="2">
    <location>
        <begin position="58"/>
        <end position="129"/>
    </location>
</feature>
<dbReference type="GO" id="GO:0032259">
    <property type="term" value="P:methylation"/>
    <property type="evidence" value="ECO:0007669"/>
    <property type="project" value="UniProtKB-KW"/>
</dbReference>
<keyword evidence="4" id="KW-1185">Reference proteome</keyword>
<dbReference type="InterPro" id="IPR029063">
    <property type="entry name" value="SAM-dependent_MTases_sf"/>
</dbReference>
<reference evidence="4" key="1">
    <citation type="submission" date="2017-02" db="EMBL/GenBank/DDBJ databases">
        <authorList>
            <person name="Varghese N."/>
            <person name="Submissions S."/>
        </authorList>
    </citation>
    <scope>NUCLEOTIDE SEQUENCE [LARGE SCALE GENOMIC DNA]</scope>
    <source>
        <strain evidence="4">ATCC 27094</strain>
    </source>
</reference>
<gene>
    <name evidence="3" type="ORF">SAMN02745126_03553</name>
</gene>
<evidence type="ECO:0000313" key="4">
    <source>
        <dbReference type="Proteomes" id="UP000190092"/>
    </source>
</evidence>
<dbReference type="EMBL" id="FUWJ01000004">
    <property type="protein sequence ID" value="SKA10583.1"/>
    <property type="molecule type" value="Genomic_DNA"/>
</dbReference>
<protein>
    <submittedName>
        <fullName evidence="3">Methyltransferase domain-containing protein</fullName>
    </submittedName>
</protein>
<feature type="compositionally biased region" description="Basic and acidic residues" evidence="1">
    <location>
        <begin position="254"/>
        <end position="263"/>
    </location>
</feature>
<proteinExistence type="predicted"/>
<organism evidence="3 4">
    <name type="scientific">Enhydrobacter aerosaccus</name>
    <dbReference type="NCBI Taxonomy" id="225324"/>
    <lineage>
        <taxon>Bacteria</taxon>
        <taxon>Pseudomonadati</taxon>
        <taxon>Pseudomonadota</taxon>
        <taxon>Alphaproteobacteria</taxon>
        <taxon>Hyphomicrobiales</taxon>
        <taxon>Enhydrobacter</taxon>
    </lineage>
</organism>
<evidence type="ECO:0000256" key="1">
    <source>
        <dbReference type="SAM" id="MobiDB-lite"/>
    </source>
</evidence>
<dbReference type="RefSeq" id="WP_085935247.1">
    <property type="nucleotide sequence ID" value="NZ_FUWJ01000004.1"/>
</dbReference>
<dbReference type="SUPFAM" id="SSF53335">
    <property type="entry name" value="S-adenosyl-L-methionine-dependent methyltransferases"/>
    <property type="match status" value="1"/>
</dbReference>
<dbReference type="GO" id="GO:0008757">
    <property type="term" value="F:S-adenosylmethionine-dependent methyltransferase activity"/>
    <property type="evidence" value="ECO:0007669"/>
    <property type="project" value="InterPro"/>
</dbReference>
<dbReference type="Pfam" id="PF08241">
    <property type="entry name" value="Methyltransf_11"/>
    <property type="match status" value="1"/>
</dbReference>
<dbReference type="InterPro" id="IPR013216">
    <property type="entry name" value="Methyltransf_11"/>
</dbReference>
<accession>A0A1T4R3N1</accession>
<name>A0A1T4R3N1_9HYPH</name>
<dbReference type="STRING" id="225324.SAMN02745126_03553"/>
<evidence type="ECO:0000259" key="2">
    <source>
        <dbReference type="Pfam" id="PF08241"/>
    </source>
</evidence>
<dbReference type="AlphaFoldDB" id="A0A1T4R3N1"/>
<feature type="region of interest" description="Disordered" evidence="1">
    <location>
        <begin position="240"/>
        <end position="263"/>
    </location>
</feature>
<dbReference type="Proteomes" id="UP000190092">
    <property type="component" value="Unassembled WGS sequence"/>
</dbReference>
<evidence type="ECO:0000313" key="3">
    <source>
        <dbReference type="EMBL" id="SKA10583.1"/>
    </source>
</evidence>
<dbReference type="Gene3D" id="3.40.50.150">
    <property type="entry name" value="Vaccinia Virus protein VP39"/>
    <property type="match status" value="1"/>
</dbReference>
<keyword evidence="3" id="KW-0489">Methyltransferase</keyword>
<dbReference type="CDD" id="cd02440">
    <property type="entry name" value="AdoMet_MTases"/>
    <property type="match status" value="1"/>
</dbReference>